<evidence type="ECO:0000256" key="4">
    <source>
        <dbReference type="ARBA" id="ARBA00023015"/>
    </source>
</evidence>
<evidence type="ECO:0000313" key="10">
    <source>
        <dbReference type="EMBL" id="TFK57207.1"/>
    </source>
</evidence>
<dbReference type="PANTHER" id="PTHR35784:SF1">
    <property type="entry name" value="MEDIATOR OF RNA POLYMERASE II TRANSCRIPTION SUBUNIT 5"/>
    <property type="match status" value="1"/>
</dbReference>
<evidence type="ECO:0000256" key="8">
    <source>
        <dbReference type="ARBA" id="ARBA00031256"/>
    </source>
</evidence>
<evidence type="ECO:0000256" key="1">
    <source>
        <dbReference type="ARBA" id="ARBA00004123"/>
    </source>
</evidence>
<name>A0A5C3NJX4_9AGAM</name>
<evidence type="ECO:0000256" key="3">
    <source>
        <dbReference type="ARBA" id="ARBA00020628"/>
    </source>
</evidence>
<evidence type="ECO:0000256" key="6">
    <source>
        <dbReference type="ARBA" id="ARBA00023163"/>
    </source>
</evidence>
<evidence type="ECO:0000256" key="7">
    <source>
        <dbReference type="ARBA" id="ARBA00023242"/>
    </source>
</evidence>
<dbReference type="STRING" id="5364.A0A5C3NJX4"/>
<evidence type="ECO:0000256" key="2">
    <source>
        <dbReference type="ARBA" id="ARBA00008782"/>
    </source>
</evidence>
<organism evidence="10 11">
    <name type="scientific">Heliocybe sulcata</name>
    <dbReference type="NCBI Taxonomy" id="5364"/>
    <lineage>
        <taxon>Eukaryota</taxon>
        <taxon>Fungi</taxon>
        <taxon>Dikarya</taxon>
        <taxon>Basidiomycota</taxon>
        <taxon>Agaricomycotina</taxon>
        <taxon>Agaricomycetes</taxon>
        <taxon>Gloeophyllales</taxon>
        <taxon>Gloeophyllaceae</taxon>
        <taxon>Heliocybe</taxon>
    </lineage>
</organism>
<sequence>MSLVELTRNSFQSGISSGKWTNLVRLLISKEESGSGPSHYGAEISNSVLLLLRSYQGDPMLQEYLKRAIEEKLIPVHTFISTFLSAAQSTELHNIATLDMLCRTALDAHYSSGLPPVGSVVPHNESPIVILGTIQEALGLLRTAHHLPMSHYHQLTTSASELVILLLSCVMDMSQVSTAQAIMHFHDVNDMLQNVQLNPDVRRVLETFAVSLSLLIGDDQKAAREAQLMHALQLALGKDILGPNSDTDIVTCSLMFHYFMTCRGHEFGAGNTANVTTVFIRTLRSTTWTPQVFYTQLLLSAVTCLAQASSSGTEKRPAILWRAFVAARLPRILVNFQFHDHTEGADWRMALQFALTSLFQRASLLAQCDNVHFDAFNATEGMESSRLFARDFLQQLVAEGLLDSTFANNLDQGLVNDNSPKVITDAEESGTSLEQYIESKVMANPDDPNAIAFIDKVCQDPSCQAVFAEVIYRRFRSCATSSETEGLSHLCKFLYTHPITLDLVSLHCNMSDMVAHASMLFEDYDCETVGDPQTAVSHLGDVVLFLHSAVAQFRVNGQQFKLNERVSRLDFLTALPIQQADQLAKEDLHSFNAWFKALFDSMSEGIEDTILRSTRPKVLLRLAPVLFLHAITLHTQGQMDKDVFNNGVSYFLGPLLHWTLVGVTRGLLNEIQHKGFQALAHLEALQTLLTSSACPRPVLRLCSPNVLRLFSVPSMRDAAKAAGIDAAAIVQLSTLALAPLGRTAAQGQADLNRALPWVDQPRGAIRDCLQAARNGKAPALDIDRCLLILSPIKFLRLLWSELLVAAYEGGIEVCRRVATYALTMPRSSNSPPLMPVFLHVVLPSLITAIDQQPPTNQGMALELLVSVISYTLTASLHTEWALHTVCGDDRPVLGQSTAGMAKRLSNELRRKSSPTAEIVAHRLGSASSFVANFPMFVLDS</sequence>
<evidence type="ECO:0000256" key="5">
    <source>
        <dbReference type="ARBA" id="ARBA00023159"/>
    </source>
</evidence>
<keyword evidence="11" id="KW-1185">Reference proteome</keyword>
<evidence type="ECO:0000313" key="11">
    <source>
        <dbReference type="Proteomes" id="UP000305948"/>
    </source>
</evidence>
<dbReference type="GO" id="GO:0016592">
    <property type="term" value="C:mediator complex"/>
    <property type="evidence" value="ECO:0007669"/>
    <property type="project" value="InterPro"/>
</dbReference>
<comment type="subunit">
    <text evidence="9">Component of the Mediator complex.</text>
</comment>
<dbReference type="PANTHER" id="PTHR35784">
    <property type="entry name" value="MEDIATOR OF RNA POLYMERASE II TRANSCRIPTION SUBUNIT 5"/>
    <property type="match status" value="1"/>
</dbReference>
<evidence type="ECO:0000256" key="9">
    <source>
        <dbReference type="RuleBase" id="RU364142"/>
    </source>
</evidence>
<dbReference type="Pfam" id="PF08689">
    <property type="entry name" value="Med5"/>
    <property type="match status" value="1"/>
</dbReference>
<keyword evidence="4 9" id="KW-0805">Transcription regulation</keyword>
<proteinExistence type="inferred from homology"/>
<protein>
    <recommendedName>
        <fullName evidence="3 9">Mediator of RNA polymerase II transcription subunit 5</fullName>
    </recommendedName>
    <alternativeName>
        <fullName evidence="8 9">Mediator complex subunit 5</fullName>
    </alternativeName>
</protein>
<keyword evidence="7 9" id="KW-0539">Nucleus</keyword>
<keyword evidence="6 9" id="KW-0804">Transcription</keyword>
<accession>A0A5C3NJX4</accession>
<dbReference type="GO" id="GO:0006357">
    <property type="term" value="P:regulation of transcription by RNA polymerase II"/>
    <property type="evidence" value="ECO:0007669"/>
    <property type="project" value="InterPro"/>
</dbReference>
<dbReference type="EMBL" id="ML213503">
    <property type="protein sequence ID" value="TFK57207.1"/>
    <property type="molecule type" value="Genomic_DNA"/>
</dbReference>
<dbReference type="AlphaFoldDB" id="A0A5C3NJX4"/>
<dbReference type="GO" id="GO:0003712">
    <property type="term" value="F:transcription coregulator activity"/>
    <property type="evidence" value="ECO:0007669"/>
    <property type="project" value="InterPro"/>
</dbReference>
<keyword evidence="5 9" id="KW-0010">Activator</keyword>
<reference evidence="10 11" key="1">
    <citation type="journal article" date="2019" name="Nat. Ecol. Evol.">
        <title>Megaphylogeny resolves global patterns of mushroom evolution.</title>
        <authorList>
            <person name="Varga T."/>
            <person name="Krizsan K."/>
            <person name="Foldi C."/>
            <person name="Dima B."/>
            <person name="Sanchez-Garcia M."/>
            <person name="Sanchez-Ramirez S."/>
            <person name="Szollosi G.J."/>
            <person name="Szarkandi J.G."/>
            <person name="Papp V."/>
            <person name="Albert L."/>
            <person name="Andreopoulos W."/>
            <person name="Angelini C."/>
            <person name="Antonin V."/>
            <person name="Barry K.W."/>
            <person name="Bougher N.L."/>
            <person name="Buchanan P."/>
            <person name="Buyck B."/>
            <person name="Bense V."/>
            <person name="Catcheside P."/>
            <person name="Chovatia M."/>
            <person name="Cooper J."/>
            <person name="Damon W."/>
            <person name="Desjardin D."/>
            <person name="Finy P."/>
            <person name="Geml J."/>
            <person name="Haridas S."/>
            <person name="Hughes K."/>
            <person name="Justo A."/>
            <person name="Karasinski D."/>
            <person name="Kautmanova I."/>
            <person name="Kiss B."/>
            <person name="Kocsube S."/>
            <person name="Kotiranta H."/>
            <person name="LaButti K.M."/>
            <person name="Lechner B.E."/>
            <person name="Liimatainen K."/>
            <person name="Lipzen A."/>
            <person name="Lukacs Z."/>
            <person name="Mihaltcheva S."/>
            <person name="Morgado L.N."/>
            <person name="Niskanen T."/>
            <person name="Noordeloos M.E."/>
            <person name="Ohm R.A."/>
            <person name="Ortiz-Santana B."/>
            <person name="Ovrebo C."/>
            <person name="Racz N."/>
            <person name="Riley R."/>
            <person name="Savchenko A."/>
            <person name="Shiryaev A."/>
            <person name="Soop K."/>
            <person name="Spirin V."/>
            <person name="Szebenyi C."/>
            <person name="Tomsovsky M."/>
            <person name="Tulloss R.E."/>
            <person name="Uehling J."/>
            <person name="Grigoriev I.V."/>
            <person name="Vagvolgyi C."/>
            <person name="Papp T."/>
            <person name="Martin F.M."/>
            <person name="Miettinen O."/>
            <person name="Hibbett D.S."/>
            <person name="Nagy L.G."/>
        </authorList>
    </citation>
    <scope>NUCLEOTIDE SEQUENCE [LARGE SCALE GENOMIC DNA]</scope>
    <source>
        <strain evidence="10 11">OMC1185</strain>
    </source>
</reference>
<comment type="similarity">
    <text evidence="2 9">Belongs to the Mediator complex subunit 5 family.</text>
</comment>
<dbReference type="InterPro" id="IPR014801">
    <property type="entry name" value="Mediator_Med5_fun"/>
</dbReference>
<comment type="function">
    <text evidence="9">Component of the Mediator complex, a coactivator involved in the regulated transcription of nearly all RNA polymerase II-dependent genes. Mediator functions as a bridge to convey information from gene-specific regulatory proteins to the basal RNA polymerase II transcription machinery. Mediator is recruited to promoters by direct interactions with regulatory proteins and serves as a scaffold for the assembly of a functional preinitiation complex with RNA polymerase II and the general transcription factors.</text>
</comment>
<gene>
    <name evidence="9" type="primary">MED5</name>
    <name evidence="10" type="ORF">OE88DRAFT_1671027</name>
</gene>
<dbReference type="OrthoDB" id="5549158at2759"/>
<dbReference type="Proteomes" id="UP000305948">
    <property type="component" value="Unassembled WGS sequence"/>
</dbReference>
<comment type="subcellular location">
    <subcellularLocation>
        <location evidence="1 9">Nucleus</location>
    </subcellularLocation>
</comment>